<accession>A0A859FC26</accession>
<proteinExistence type="predicted"/>
<evidence type="ECO:0000313" key="4">
    <source>
        <dbReference type="EMBL" id="QKS70903.1"/>
    </source>
</evidence>
<gene>
    <name evidence="4" type="ORF">FLK61_29700</name>
</gene>
<evidence type="ECO:0000313" key="5">
    <source>
        <dbReference type="Proteomes" id="UP000318138"/>
    </source>
</evidence>
<keyword evidence="2" id="KW-1133">Transmembrane helix</keyword>
<sequence>MMRKVFICIATCFLLAALSFPTNVLAVDGLSLSTSRQAVLFDDSNAKPGDALERDLWVMNDGSINYYYKSSAEFVSGDEYLWDAIMLEVSKVNPDTEEKFELYKGKIADFVGFEPRFLRSQTMELLHFKLYIDYSLDNSYQGLNVDFLVTLWAEAVSSTDPPTDGPPTNPPPVNPPPVDPPNEPDPEEPENPENPDPEVPEEPPIIDPPDEPEVDPVEPEEPTDPTDPENPEDPETPIVSEPDEPEVGSEVDPPSSGGDGGAIPINNDRGIGPDRVIETTNNGLLPQTGAESLQYLVYIGLGLIIYGAGFYFLHIARRNRRAADLG</sequence>
<feature type="region of interest" description="Disordered" evidence="1">
    <location>
        <begin position="157"/>
        <end position="273"/>
    </location>
</feature>
<keyword evidence="2" id="KW-0812">Transmembrane</keyword>
<feature type="transmembrane region" description="Helical" evidence="2">
    <location>
        <begin position="295"/>
        <end position="313"/>
    </location>
</feature>
<name>A0A859FC26_9BACI</name>
<feature type="compositionally biased region" description="Pro residues" evidence="1">
    <location>
        <begin position="163"/>
        <end position="181"/>
    </location>
</feature>
<reference evidence="5" key="1">
    <citation type="submission" date="2019-07" db="EMBL/GenBank/DDBJ databases">
        <title>Bacillus alkalisoli sp. nov. isolated from saline soil.</title>
        <authorList>
            <person name="Sun J.-Q."/>
            <person name="Xu L."/>
        </authorList>
    </citation>
    <scope>NUCLEOTIDE SEQUENCE [LARGE SCALE GENOMIC DNA]</scope>
    <source>
        <strain evidence="5">M4U3P1</strain>
    </source>
</reference>
<keyword evidence="3" id="KW-0732">Signal</keyword>
<dbReference type="RefSeq" id="WP_176008940.1">
    <property type="nucleotide sequence ID" value="NZ_CP041372.2"/>
</dbReference>
<evidence type="ECO:0000256" key="3">
    <source>
        <dbReference type="SAM" id="SignalP"/>
    </source>
</evidence>
<evidence type="ECO:0000256" key="2">
    <source>
        <dbReference type="SAM" id="Phobius"/>
    </source>
</evidence>
<dbReference type="EMBL" id="CP041372">
    <property type="protein sequence ID" value="QKS70903.1"/>
    <property type="molecule type" value="Genomic_DNA"/>
</dbReference>
<feature type="chain" id="PRO_5032348522" description="LPXTG cell wall anchor domain-containing protein" evidence="3">
    <location>
        <begin position="27"/>
        <end position="326"/>
    </location>
</feature>
<keyword evidence="2" id="KW-0472">Membrane</keyword>
<dbReference type="KEGG" id="psua:FLK61_29700"/>
<feature type="compositionally biased region" description="Acidic residues" evidence="1">
    <location>
        <begin position="182"/>
        <end position="201"/>
    </location>
</feature>
<evidence type="ECO:0000256" key="1">
    <source>
        <dbReference type="SAM" id="MobiDB-lite"/>
    </source>
</evidence>
<feature type="compositionally biased region" description="Acidic residues" evidence="1">
    <location>
        <begin position="208"/>
        <end position="249"/>
    </location>
</feature>
<dbReference type="Proteomes" id="UP000318138">
    <property type="component" value="Chromosome"/>
</dbReference>
<keyword evidence="5" id="KW-1185">Reference proteome</keyword>
<organism evidence="4 5">
    <name type="scientific">Paenalkalicoccus suaedae</name>
    <dbReference type="NCBI Taxonomy" id="2592382"/>
    <lineage>
        <taxon>Bacteria</taxon>
        <taxon>Bacillati</taxon>
        <taxon>Bacillota</taxon>
        <taxon>Bacilli</taxon>
        <taxon>Bacillales</taxon>
        <taxon>Bacillaceae</taxon>
        <taxon>Paenalkalicoccus</taxon>
    </lineage>
</organism>
<evidence type="ECO:0008006" key="6">
    <source>
        <dbReference type="Google" id="ProtNLM"/>
    </source>
</evidence>
<feature type="signal peptide" evidence="3">
    <location>
        <begin position="1"/>
        <end position="26"/>
    </location>
</feature>
<protein>
    <recommendedName>
        <fullName evidence="6">LPXTG cell wall anchor domain-containing protein</fullName>
    </recommendedName>
</protein>
<dbReference type="AlphaFoldDB" id="A0A859FC26"/>